<proteinExistence type="predicted"/>
<evidence type="ECO:0000313" key="3">
    <source>
        <dbReference type="Proteomes" id="UP000198597"/>
    </source>
</evidence>
<feature type="domain" description="DUF1540" evidence="1">
    <location>
        <begin position="26"/>
        <end position="63"/>
    </location>
</feature>
<dbReference type="OrthoDB" id="9792226at2"/>
<dbReference type="AlphaFoldDB" id="A0A1H0SNM8"/>
<evidence type="ECO:0000313" key="2">
    <source>
        <dbReference type="EMBL" id="SDP43149.1"/>
    </source>
</evidence>
<keyword evidence="3" id="KW-1185">Reference proteome</keyword>
<gene>
    <name evidence="2" type="ORF">SAMN04488529_105136</name>
</gene>
<name>A0A1H0SNM8_9CLOT</name>
<sequence>MALGLMNVEKQNVQVSLANNNMTGLMCSVTSCAFNKENKCCNNSICVGGKLASQSSNTYCSSFQEAKFLVSLNENGKNSVYIECEAENCIHNKDGECSAENIIISSENINEYNDTMCGSFEVSIIK</sequence>
<feature type="domain" description="DUF1540" evidence="1">
    <location>
        <begin position="82"/>
        <end position="120"/>
    </location>
</feature>
<reference evidence="2 3" key="1">
    <citation type="submission" date="2016-10" db="EMBL/GenBank/DDBJ databases">
        <authorList>
            <person name="de Groot N.N."/>
        </authorList>
    </citation>
    <scope>NUCLEOTIDE SEQUENCE [LARGE SCALE GENOMIC DNA]</scope>
    <source>
        <strain evidence="2 3">DSM 12272</strain>
    </source>
</reference>
<organism evidence="2 3">
    <name type="scientific">Clostridium gasigenes</name>
    <dbReference type="NCBI Taxonomy" id="94869"/>
    <lineage>
        <taxon>Bacteria</taxon>
        <taxon>Bacillati</taxon>
        <taxon>Bacillota</taxon>
        <taxon>Clostridia</taxon>
        <taxon>Eubacteriales</taxon>
        <taxon>Clostridiaceae</taxon>
        <taxon>Clostridium</taxon>
    </lineage>
</organism>
<protein>
    <recommendedName>
        <fullName evidence="1">DUF1540 domain-containing protein</fullName>
    </recommendedName>
</protein>
<accession>A0A1H0SNM8</accession>
<evidence type="ECO:0000259" key="1">
    <source>
        <dbReference type="Pfam" id="PF07561"/>
    </source>
</evidence>
<dbReference type="Pfam" id="PF07561">
    <property type="entry name" value="DUF1540"/>
    <property type="match status" value="2"/>
</dbReference>
<dbReference type="Proteomes" id="UP000198597">
    <property type="component" value="Unassembled WGS sequence"/>
</dbReference>
<dbReference type="EMBL" id="FNJM01000005">
    <property type="protein sequence ID" value="SDP43149.1"/>
    <property type="molecule type" value="Genomic_DNA"/>
</dbReference>
<dbReference type="STRING" id="94869.SAMN04488529_105136"/>
<dbReference type="InterPro" id="IPR011437">
    <property type="entry name" value="DUF1540"/>
</dbReference>